<dbReference type="Proteomes" id="UP000254621">
    <property type="component" value="Unassembled WGS sequence"/>
</dbReference>
<accession>A0A380P7K7</accession>
<evidence type="ECO:0000313" key="2">
    <source>
        <dbReference type="Proteomes" id="UP000254621"/>
    </source>
</evidence>
<sequence length="109" mass="12032">MTNAEIAQKVQVYADQLLSAGDITFDIFNSSARMRFLTKLLTQQVIADLEQMRRGQPDNQKIQTQRTEVGFGLGKQGLKPVKYDVAGGSVTVHGKLIVLIVFGPVIRTI</sequence>
<protein>
    <submittedName>
        <fullName evidence="1">Uncharacterized protein</fullName>
    </submittedName>
</protein>
<name>A0A380P7K7_WEIVI</name>
<gene>
    <name evidence="1" type="ORF">NCTC13645_02009</name>
</gene>
<organism evidence="1 2">
    <name type="scientific">Weissella viridescens</name>
    <name type="common">Lactobacillus viridescens</name>
    <dbReference type="NCBI Taxonomy" id="1629"/>
    <lineage>
        <taxon>Bacteria</taxon>
        <taxon>Bacillati</taxon>
        <taxon>Bacillota</taxon>
        <taxon>Bacilli</taxon>
        <taxon>Lactobacillales</taxon>
        <taxon>Lactobacillaceae</taxon>
        <taxon>Weissella</taxon>
    </lineage>
</organism>
<reference evidence="1 2" key="1">
    <citation type="submission" date="2018-06" db="EMBL/GenBank/DDBJ databases">
        <authorList>
            <consortium name="Pathogen Informatics"/>
            <person name="Doyle S."/>
        </authorList>
    </citation>
    <scope>NUCLEOTIDE SEQUENCE [LARGE SCALE GENOMIC DNA]</scope>
    <source>
        <strain evidence="1 2">NCTC13645</strain>
    </source>
</reference>
<dbReference type="AlphaFoldDB" id="A0A380P7K7"/>
<evidence type="ECO:0000313" key="1">
    <source>
        <dbReference type="EMBL" id="SUP60888.1"/>
    </source>
</evidence>
<proteinExistence type="predicted"/>
<dbReference type="EMBL" id="UHIV01000005">
    <property type="protein sequence ID" value="SUP60888.1"/>
    <property type="molecule type" value="Genomic_DNA"/>
</dbReference>